<keyword evidence="18" id="KW-1185">Reference proteome</keyword>
<dbReference type="SMART" id="SM00387">
    <property type="entry name" value="HATPase_c"/>
    <property type="match status" value="1"/>
</dbReference>
<dbReference type="Pfam" id="PF02518">
    <property type="entry name" value="HATPase_c"/>
    <property type="match status" value="1"/>
</dbReference>
<evidence type="ECO:0000313" key="18">
    <source>
        <dbReference type="Proteomes" id="UP000070299"/>
    </source>
</evidence>
<organism evidence="17 18">
    <name type="scientific">Paraglaciecola hydrolytica</name>
    <dbReference type="NCBI Taxonomy" id="1799789"/>
    <lineage>
        <taxon>Bacteria</taxon>
        <taxon>Pseudomonadati</taxon>
        <taxon>Pseudomonadota</taxon>
        <taxon>Gammaproteobacteria</taxon>
        <taxon>Alteromonadales</taxon>
        <taxon>Alteromonadaceae</taxon>
        <taxon>Paraglaciecola</taxon>
    </lineage>
</organism>
<dbReference type="PROSITE" id="PS50109">
    <property type="entry name" value="HIS_KIN"/>
    <property type="match status" value="1"/>
</dbReference>
<dbReference type="Gene3D" id="3.30.565.10">
    <property type="entry name" value="Histidine kinase-like ATPase, C-terminal domain"/>
    <property type="match status" value="1"/>
</dbReference>
<dbReference type="InterPro" id="IPR005467">
    <property type="entry name" value="His_kinase_dom"/>
</dbReference>
<evidence type="ECO:0000256" key="1">
    <source>
        <dbReference type="ARBA" id="ARBA00000085"/>
    </source>
</evidence>
<evidence type="ECO:0000256" key="9">
    <source>
        <dbReference type="ARBA" id="ARBA00022777"/>
    </source>
</evidence>
<dbReference type="OrthoDB" id="9804645at2"/>
<keyword evidence="7 15" id="KW-0812">Transmembrane</keyword>
<keyword evidence="10" id="KW-0067">ATP-binding</keyword>
<keyword evidence="8" id="KW-0547">Nucleotide-binding</keyword>
<dbReference type="Proteomes" id="UP000070299">
    <property type="component" value="Unassembled WGS sequence"/>
</dbReference>
<dbReference type="SUPFAM" id="SSF55874">
    <property type="entry name" value="ATPase domain of HSP90 chaperone/DNA topoisomerase II/histidine kinase"/>
    <property type="match status" value="1"/>
</dbReference>
<dbReference type="Gene3D" id="1.10.287.130">
    <property type="match status" value="1"/>
</dbReference>
<evidence type="ECO:0000256" key="4">
    <source>
        <dbReference type="ARBA" id="ARBA00022475"/>
    </source>
</evidence>
<evidence type="ECO:0000256" key="14">
    <source>
        <dbReference type="SAM" id="Coils"/>
    </source>
</evidence>
<comment type="caution">
    <text evidence="17">The sequence shown here is derived from an EMBL/GenBank/DDBJ whole genome shotgun (WGS) entry which is preliminary data.</text>
</comment>
<keyword evidence="12" id="KW-0902">Two-component regulatory system</keyword>
<evidence type="ECO:0000256" key="2">
    <source>
        <dbReference type="ARBA" id="ARBA00004651"/>
    </source>
</evidence>
<feature type="domain" description="Histidine kinase" evidence="16">
    <location>
        <begin position="249"/>
        <end position="465"/>
    </location>
</feature>
<dbReference type="EC" id="2.7.13.3" evidence="3"/>
<dbReference type="InterPro" id="IPR036097">
    <property type="entry name" value="HisK_dim/P_sf"/>
</dbReference>
<evidence type="ECO:0000256" key="12">
    <source>
        <dbReference type="ARBA" id="ARBA00023012"/>
    </source>
</evidence>
<dbReference type="InterPro" id="IPR036890">
    <property type="entry name" value="HATPase_C_sf"/>
</dbReference>
<dbReference type="SMART" id="SM00388">
    <property type="entry name" value="HisKA"/>
    <property type="match status" value="1"/>
</dbReference>
<dbReference type="InterPro" id="IPR050398">
    <property type="entry name" value="HssS/ArlS-like"/>
</dbReference>
<dbReference type="InterPro" id="IPR003594">
    <property type="entry name" value="HATPase_dom"/>
</dbReference>
<feature type="coiled-coil region" evidence="14">
    <location>
        <begin position="222"/>
        <end position="249"/>
    </location>
</feature>
<comment type="catalytic activity">
    <reaction evidence="1">
        <text>ATP + protein L-histidine = ADP + protein N-phospho-L-histidine.</text>
        <dbReference type="EC" id="2.7.13.3"/>
    </reaction>
</comment>
<gene>
    <name evidence="17" type="ORF">AX660_04060</name>
</gene>
<evidence type="ECO:0000256" key="6">
    <source>
        <dbReference type="ARBA" id="ARBA00022679"/>
    </source>
</evidence>
<evidence type="ECO:0000313" key="17">
    <source>
        <dbReference type="EMBL" id="KXI30622.1"/>
    </source>
</evidence>
<evidence type="ECO:0000256" key="11">
    <source>
        <dbReference type="ARBA" id="ARBA00022989"/>
    </source>
</evidence>
<reference evidence="18" key="1">
    <citation type="submission" date="2016-02" db="EMBL/GenBank/DDBJ databases">
        <authorList>
            <person name="Schultz-Johansen M."/>
            <person name="Glaring M.A."/>
            <person name="Bech P.K."/>
            <person name="Stougaard P."/>
        </authorList>
    </citation>
    <scope>NUCLEOTIDE SEQUENCE [LARGE SCALE GENOMIC DNA]</scope>
    <source>
        <strain evidence="18">S66</strain>
    </source>
</reference>
<evidence type="ECO:0000256" key="15">
    <source>
        <dbReference type="SAM" id="Phobius"/>
    </source>
</evidence>
<evidence type="ECO:0000256" key="8">
    <source>
        <dbReference type="ARBA" id="ARBA00022741"/>
    </source>
</evidence>
<evidence type="ECO:0000256" key="10">
    <source>
        <dbReference type="ARBA" id="ARBA00022840"/>
    </source>
</evidence>
<name>A0A136A5V0_9ALTE</name>
<dbReference type="GO" id="GO:0005524">
    <property type="term" value="F:ATP binding"/>
    <property type="evidence" value="ECO:0007669"/>
    <property type="project" value="UniProtKB-KW"/>
</dbReference>
<accession>A0A136A5V0</accession>
<dbReference type="STRING" id="1799789.AX660_04060"/>
<dbReference type="PANTHER" id="PTHR45528:SF1">
    <property type="entry name" value="SENSOR HISTIDINE KINASE CPXA"/>
    <property type="match status" value="1"/>
</dbReference>
<sequence>MQLGSLRQLTLVSFVLVLVPLLMLLTYSQITLSKMGHIATSEAEYSVAIVRKLSRMESLSVDVERLFRQFHVLKNIALKNLAQKSIERFVELQTPVCSELEEQLVCRNLTERLNWLGQYTGGEDQLLLDAQLAEFKSSLEDLSSQVETKLDIQILAQQDYVTSVLQAQIWLTVILVGVSLLLILFGTQVILKPVEKLELVIKAISRQEDSLPTVSTSGPKELIVLEHNLHHLAARLEQLENLRHALLRHASHELKTPLASIKEGCSLLSEQVVGELNPQQVEVVSLLNSSTDRLNLLIMQLLDYNLLLQQAKPVFSEVDSNNLLQEFVTDNTLAIQQNSNPLELKIELDSVYADPNLLRRILDNLLSNALAHGSKGRPITVHLYAEGNKQVLDVANRGPKVPDEQRPLLFQPFRRGQSKRNDRVVGSGLGLSIVADCARMMHGKAEIVDVEQADFCVRVTIPRSEENI</sequence>
<evidence type="ECO:0000256" key="5">
    <source>
        <dbReference type="ARBA" id="ARBA00022553"/>
    </source>
</evidence>
<keyword evidence="14" id="KW-0175">Coiled coil</keyword>
<evidence type="ECO:0000256" key="7">
    <source>
        <dbReference type="ARBA" id="ARBA00022692"/>
    </source>
</evidence>
<dbReference type="RefSeq" id="WP_068371265.1">
    <property type="nucleotide sequence ID" value="NZ_LSNE01000002.1"/>
</dbReference>
<dbReference type="PANTHER" id="PTHR45528">
    <property type="entry name" value="SENSOR HISTIDINE KINASE CPXA"/>
    <property type="match status" value="1"/>
</dbReference>
<dbReference type="AlphaFoldDB" id="A0A136A5V0"/>
<feature type="transmembrane region" description="Helical" evidence="15">
    <location>
        <begin position="6"/>
        <end position="27"/>
    </location>
</feature>
<protein>
    <recommendedName>
        <fullName evidence="3">histidine kinase</fullName>
        <ecNumber evidence="3">2.7.13.3</ecNumber>
    </recommendedName>
</protein>
<dbReference type="CDD" id="cd00082">
    <property type="entry name" value="HisKA"/>
    <property type="match status" value="1"/>
</dbReference>
<evidence type="ECO:0000256" key="13">
    <source>
        <dbReference type="ARBA" id="ARBA00023136"/>
    </source>
</evidence>
<evidence type="ECO:0000259" key="16">
    <source>
        <dbReference type="PROSITE" id="PS50109"/>
    </source>
</evidence>
<dbReference type="GO" id="GO:0005886">
    <property type="term" value="C:plasma membrane"/>
    <property type="evidence" value="ECO:0007669"/>
    <property type="project" value="UniProtKB-SubCell"/>
</dbReference>
<dbReference type="SUPFAM" id="SSF47384">
    <property type="entry name" value="Homodimeric domain of signal transducing histidine kinase"/>
    <property type="match status" value="1"/>
</dbReference>
<keyword evidence="6" id="KW-0808">Transferase</keyword>
<feature type="transmembrane region" description="Helical" evidence="15">
    <location>
        <begin position="169"/>
        <end position="191"/>
    </location>
</feature>
<comment type="subcellular location">
    <subcellularLocation>
        <location evidence="2">Cell membrane</location>
        <topology evidence="2">Multi-pass membrane protein</topology>
    </subcellularLocation>
</comment>
<dbReference type="GO" id="GO:0000155">
    <property type="term" value="F:phosphorelay sensor kinase activity"/>
    <property type="evidence" value="ECO:0007669"/>
    <property type="project" value="InterPro"/>
</dbReference>
<dbReference type="EMBL" id="LSNE01000002">
    <property type="protein sequence ID" value="KXI30622.1"/>
    <property type="molecule type" value="Genomic_DNA"/>
</dbReference>
<keyword evidence="5" id="KW-0597">Phosphoprotein</keyword>
<keyword evidence="13 15" id="KW-0472">Membrane</keyword>
<evidence type="ECO:0000256" key="3">
    <source>
        <dbReference type="ARBA" id="ARBA00012438"/>
    </source>
</evidence>
<dbReference type="InterPro" id="IPR003661">
    <property type="entry name" value="HisK_dim/P_dom"/>
</dbReference>
<keyword evidence="11 15" id="KW-1133">Transmembrane helix</keyword>
<dbReference type="Pfam" id="PF00512">
    <property type="entry name" value="HisKA"/>
    <property type="match status" value="1"/>
</dbReference>
<keyword evidence="4" id="KW-1003">Cell membrane</keyword>
<keyword evidence="9" id="KW-0418">Kinase</keyword>
<proteinExistence type="predicted"/>